<name>A0AAW2BET7_9ROSI</name>
<dbReference type="AlphaFoldDB" id="A0AAW2BET7"/>
<comment type="caution">
    <text evidence="1">The sequence shown here is derived from an EMBL/GenBank/DDBJ whole genome shotgun (WGS) entry which is preliminary data.</text>
</comment>
<evidence type="ECO:0008006" key="3">
    <source>
        <dbReference type="Google" id="ProtNLM"/>
    </source>
</evidence>
<protein>
    <recommendedName>
        <fullName evidence="3">Reverse transcriptase</fullName>
    </recommendedName>
</protein>
<dbReference type="Proteomes" id="UP001459277">
    <property type="component" value="Unassembled WGS sequence"/>
</dbReference>
<sequence length="246" mass="27871">MEGQRCTEEVDIARILIEYYQGLFNTANPINMEQAVAAIPQVISPEMNIMLQEEYTRGLKRILPDIVSDSQSAFQSDKAISDNILVAFETLHHMKTQKAKKSGFMASKLDMSKAYDRGVVREDKIRGFSLCRNGPRISHLFFADDTLLFCRAKMGDLLAIQDILNLYEQASGQQVNRGKTTIFFSKAVLMELREELSHFLGVSESILKARSVIADGMLWRVGDGQTIRLYWDKWLPGKFPSKIVSP</sequence>
<gene>
    <name evidence="1" type="ORF">SO802_033478</name>
</gene>
<keyword evidence="2" id="KW-1185">Reference proteome</keyword>
<organism evidence="1 2">
    <name type="scientific">Lithocarpus litseifolius</name>
    <dbReference type="NCBI Taxonomy" id="425828"/>
    <lineage>
        <taxon>Eukaryota</taxon>
        <taxon>Viridiplantae</taxon>
        <taxon>Streptophyta</taxon>
        <taxon>Embryophyta</taxon>
        <taxon>Tracheophyta</taxon>
        <taxon>Spermatophyta</taxon>
        <taxon>Magnoliopsida</taxon>
        <taxon>eudicotyledons</taxon>
        <taxon>Gunneridae</taxon>
        <taxon>Pentapetalae</taxon>
        <taxon>rosids</taxon>
        <taxon>fabids</taxon>
        <taxon>Fagales</taxon>
        <taxon>Fagaceae</taxon>
        <taxon>Lithocarpus</taxon>
    </lineage>
</organism>
<evidence type="ECO:0000313" key="2">
    <source>
        <dbReference type="Proteomes" id="UP001459277"/>
    </source>
</evidence>
<dbReference type="EMBL" id="JAZDWU010000012">
    <property type="protein sequence ID" value="KAK9983953.1"/>
    <property type="molecule type" value="Genomic_DNA"/>
</dbReference>
<proteinExistence type="predicted"/>
<accession>A0AAW2BET7</accession>
<reference evidence="1 2" key="1">
    <citation type="submission" date="2024-01" db="EMBL/GenBank/DDBJ databases">
        <title>A telomere-to-telomere, gap-free genome of sweet tea (Lithocarpus litseifolius).</title>
        <authorList>
            <person name="Zhou J."/>
        </authorList>
    </citation>
    <scope>NUCLEOTIDE SEQUENCE [LARGE SCALE GENOMIC DNA]</scope>
    <source>
        <strain evidence="1">Zhou-2022a</strain>
        <tissue evidence="1">Leaf</tissue>
    </source>
</reference>
<evidence type="ECO:0000313" key="1">
    <source>
        <dbReference type="EMBL" id="KAK9983953.1"/>
    </source>
</evidence>